<evidence type="ECO:0000256" key="1">
    <source>
        <dbReference type="SAM" id="MobiDB-lite"/>
    </source>
</evidence>
<organism evidence="3 4">
    <name type="scientific">Streptomyces ortus</name>
    <dbReference type="NCBI Taxonomy" id="2867268"/>
    <lineage>
        <taxon>Bacteria</taxon>
        <taxon>Bacillati</taxon>
        <taxon>Actinomycetota</taxon>
        <taxon>Actinomycetes</taxon>
        <taxon>Kitasatosporales</taxon>
        <taxon>Streptomycetaceae</taxon>
        <taxon>Streptomyces</taxon>
    </lineage>
</organism>
<dbReference type="EMBL" id="JAIFZO010000002">
    <property type="protein sequence ID" value="MCX4232795.1"/>
    <property type="molecule type" value="Genomic_DNA"/>
</dbReference>
<keyword evidence="2" id="KW-1133">Transmembrane helix</keyword>
<feature type="compositionally biased region" description="Basic residues" evidence="1">
    <location>
        <begin position="279"/>
        <end position="293"/>
    </location>
</feature>
<name>A0ABT3UYY4_9ACTN</name>
<dbReference type="Proteomes" id="UP001165590">
    <property type="component" value="Unassembled WGS sequence"/>
</dbReference>
<accession>A0ABT3UYY4</accession>
<keyword evidence="4" id="KW-1185">Reference proteome</keyword>
<dbReference type="RefSeq" id="WP_267025802.1">
    <property type="nucleotide sequence ID" value="NZ_JAIFZO010000002.1"/>
</dbReference>
<feature type="compositionally biased region" description="Low complexity" evidence="1">
    <location>
        <begin position="262"/>
        <end position="278"/>
    </location>
</feature>
<evidence type="ECO:0000313" key="4">
    <source>
        <dbReference type="Proteomes" id="UP001165590"/>
    </source>
</evidence>
<feature type="region of interest" description="Disordered" evidence="1">
    <location>
        <begin position="262"/>
        <end position="302"/>
    </location>
</feature>
<reference evidence="3" key="1">
    <citation type="journal article" date="2022" name="bioRxiv">
        <title>Discovery and biosynthetic assessment of Streptomyces ortus sp nov. isolated from a deep-sea sponge.</title>
        <authorList>
            <person name="Williams S.E."/>
        </authorList>
    </citation>
    <scope>NUCLEOTIDE SEQUENCE</scope>
    <source>
        <strain evidence="3">A15ISP2-DRY2</strain>
    </source>
</reference>
<sequence length="302" mass="33165">MDASNMAAIRAERERAQTDLARHRKSKSAMFAMRAGVAGGVLGTLSVASAAGSSGGESKDSFDYGDVLALSLTVGVAMAIIVGFSIPWLVTRRAYMKNQNVHFSERLKAEKERHSQAMEQLRKTTELATLMEWNQDQIKTYHDIVTEQADKSFKSSRTAMHTGLALLVAAAISGVKVPIEEVRWFIGALALFSTMFAAYLSRTYLAMYKESIGQLNRYFDQPVLNSYFLTAERVTEGLDKENQLALKQQIINEVLATSSRMSVRSNSASEPAPAAMKAVKPKPKKKAKPKKHTASLNGTPRA</sequence>
<feature type="transmembrane region" description="Helical" evidence="2">
    <location>
        <begin position="66"/>
        <end position="90"/>
    </location>
</feature>
<gene>
    <name evidence="3" type="ORF">K3769_08405</name>
</gene>
<evidence type="ECO:0000313" key="3">
    <source>
        <dbReference type="EMBL" id="MCX4232795.1"/>
    </source>
</evidence>
<protein>
    <recommendedName>
        <fullName evidence="5">DUF4231 domain-containing protein</fullName>
    </recommendedName>
</protein>
<evidence type="ECO:0000256" key="2">
    <source>
        <dbReference type="SAM" id="Phobius"/>
    </source>
</evidence>
<feature type="transmembrane region" description="Helical" evidence="2">
    <location>
        <begin position="182"/>
        <end position="200"/>
    </location>
</feature>
<keyword evidence="2" id="KW-0812">Transmembrane</keyword>
<feature type="transmembrane region" description="Helical" evidence="2">
    <location>
        <begin position="158"/>
        <end position="176"/>
    </location>
</feature>
<evidence type="ECO:0008006" key="5">
    <source>
        <dbReference type="Google" id="ProtNLM"/>
    </source>
</evidence>
<keyword evidence="2" id="KW-0472">Membrane</keyword>
<comment type="caution">
    <text evidence="3">The sequence shown here is derived from an EMBL/GenBank/DDBJ whole genome shotgun (WGS) entry which is preliminary data.</text>
</comment>
<proteinExistence type="predicted"/>